<dbReference type="Pfam" id="PF17189">
    <property type="entry name" value="Glyco_hydro_30C"/>
    <property type="match status" value="1"/>
</dbReference>
<evidence type="ECO:0000259" key="5">
    <source>
        <dbReference type="Pfam" id="PF02055"/>
    </source>
</evidence>
<evidence type="ECO:0000256" key="3">
    <source>
        <dbReference type="ARBA" id="ARBA00022801"/>
    </source>
</evidence>
<dbReference type="Gene3D" id="2.60.40.1180">
    <property type="entry name" value="Golgi alpha-mannosidase II"/>
    <property type="match status" value="1"/>
</dbReference>
<evidence type="ECO:0000259" key="6">
    <source>
        <dbReference type="Pfam" id="PF17189"/>
    </source>
</evidence>
<dbReference type="InterPro" id="IPR033452">
    <property type="entry name" value="GH30_C"/>
</dbReference>
<dbReference type="Proteomes" id="UP001524569">
    <property type="component" value="Unassembled WGS sequence"/>
</dbReference>
<keyword evidence="3 4" id="KW-0378">Hydrolase</keyword>
<dbReference type="InterPro" id="IPR033453">
    <property type="entry name" value="Glyco_hydro_30_TIM-barrel"/>
</dbReference>
<dbReference type="InterPro" id="IPR013780">
    <property type="entry name" value="Glyco_hydro_b"/>
</dbReference>
<dbReference type="SUPFAM" id="SSF51445">
    <property type="entry name" value="(Trans)glycosidases"/>
    <property type="match status" value="1"/>
</dbReference>
<keyword evidence="4" id="KW-0326">Glycosidase</keyword>
<evidence type="ECO:0000256" key="2">
    <source>
        <dbReference type="ARBA" id="ARBA00022729"/>
    </source>
</evidence>
<protein>
    <submittedName>
        <fullName evidence="7">Glucosylceramidase</fullName>
    </submittedName>
</protein>
<gene>
    <name evidence="7" type="ORF">NP603_02845</name>
</gene>
<evidence type="ECO:0000313" key="8">
    <source>
        <dbReference type="Proteomes" id="UP001524569"/>
    </source>
</evidence>
<proteinExistence type="inferred from homology"/>
<organism evidence="7 8">
    <name type="scientific">Methylomonas aurea</name>
    <dbReference type="NCBI Taxonomy" id="2952224"/>
    <lineage>
        <taxon>Bacteria</taxon>
        <taxon>Pseudomonadati</taxon>
        <taxon>Pseudomonadota</taxon>
        <taxon>Gammaproteobacteria</taxon>
        <taxon>Methylococcales</taxon>
        <taxon>Methylococcaceae</taxon>
        <taxon>Methylomonas</taxon>
    </lineage>
</organism>
<dbReference type="Gene3D" id="3.20.20.80">
    <property type="entry name" value="Glycosidases"/>
    <property type="match status" value="1"/>
</dbReference>
<keyword evidence="8" id="KW-1185">Reference proteome</keyword>
<dbReference type="PANTHER" id="PTHR11069:SF23">
    <property type="entry name" value="LYSOSOMAL ACID GLUCOSYLCERAMIDASE"/>
    <property type="match status" value="1"/>
</dbReference>
<evidence type="ECO:0000313" key="7">
    <source>
        <dbReference type="EMBL" id="MCQ8180036.1"/>
    </source>
</evidence>
<dbReference type="InterPro" id="IPR017853">
    <property type="entry name" value="GH"/>
</dbReference>
<dbReference type="InterPro" id="IPR001139">
    <property type="entry name" value="Glyco_hydro_30"/>
</dbReference>
<sequence>MKPKAPAKTAAEFPFNDHSRSIMTQISSPEPTQAISVWLTSADRSRLFEKSQDVLFFQAGEGDGPAITLDPEQVRQTIEGFGFSLTGGSAMLISRLPTATKQNLLNELFLADADGIGVSFLRLSIGASDLSERSYSYDDLPAGQTDFELAHFDLDAGDREVVPLLREILALNPEIKIIATPWSAPRWMKTNQAAVGGKLRPECYSVYAQYFVKYLLAMRERGIAIHAITPQNEPQNFKNDPSMVMDAAEQAEFVKTYLGPALAEAGLAEVEIFCWDHNCDVKQYPLAVFADAGARKYLRGSAWHLYGGDISVLSEMHAAYPDMKLYFTEQWVGSDGEFGGDLMWHIRHVLIGACRNWSNAVLEWNLAADPFCCPHTPGGEARCVGALTIDGDRVERNVAYYIIGHAAKTVRPGSVTIHSSDDALPNVAFSTPEGNLVLIVLNDGDAAVGFDIRYRALTARVEIPAKSVATYLWPAN</sequence>
<comment type="caution">
    <text evidence="7">The sequence shown here is derived from an EMBL/GenBank/DDBJ whole genome shotgun (WGS) entry which is preliminary data.</text>
</comment>
<keyword evidence="2" id="KW-0732">Signal</keyword>
<feature type="domain" description="Glycosyl hydrolase family 30 beta sandwich" evidence="6">
    <location>
        <begin position="413"/>
        <end position="471"/>
    </location>
</feature>
<dbReference type="EMBL" id="JANIBM010000002">
    <property type="protein sequence ID" value="MCQ8180036.1"/>
    <property type="molecule type" value="Genomic_DNA"/>
</dbReference>
<comment type="similarity">
    <text evidence="1 4">Belongs to the glycosyl hydrolase 30 family.</text>
</comment>
<accession>A0ABT1UF63</accession>
<dbReference type="Pfam" id="PF02055">
    <property type="entry name" value="Glyco_hydro_30"/>
    <property type="match status" value="1"/>
</dbReference>
<feature type="domain" description="Glycosyl hydrolase family 30 TIM-barrel" evidence="5">
    <location>
        <begin position="78"/>
        <end position="375"/>
    </location>
</feature>
<name>A0ABT1UF63_9GAMM</name>
<dbReference type="RefSeq" id="WP_256609412.1">
    <property type="nucleotide sequence ID" value="NZ_JANIBM010000002.1"/>
</dbReference>
<evidence type="ECO:0000256" key="4">
    <source>
        <dbReference type="RuleBase" id="RU361188"/>
    </source>
</evidence>
<reference evidence="7 8" key="1">
    <citation type="submission" date="2022-07" db="EMBL/GenBank/DDBJ databases">
        <title>Methylomonas rivi sp. nov., Methylomonas rosea sp. nov., Methylomonas aureus sp. nov. and Methylomonas subterranea sp. nov., four novel methanotrophs isolated from a freshwater creek and the deep terrestrial subsurface.</title>
        <authorList>
            <person name="Abin C."/>
            <person name="Sankaranarayanan K."/>
            <person name="Garner C."/>
            <person name="Sindelar R."/>
            <person name="Kotary K."/>
            <person name="Garner R."/>
            <person name="Barclay S."/>
            <person name="Lawson P."/>
            <person name="Krumholz L."/>
        </authorList>
    </citation>
    <scope>NUCLEOTIDE SEQUENCE [LARGE SCALE GENOMIC DNA]</scope>
    <source>
        <strain evidence="7 8">SURF-1</strain>
    </source>
</reference>
<evidence type="ECO:0000256" key="1">
    <source>
        <dbReference type="ARBA" id="ARBA00005382"/>
    </source>
</evidence>
<dbReference type="PANTHER" id="PTHR11069">
    <property type="entry name" value="GLUCOSYLCERAMIDASE"/>
    <property type="match status" value="1"/>
</dbReference>